<dbReference type="PANTHER" id="PTHR33908">
    <property type="entry name" value="MANNOSYLTRANSFERASE YKCB-RELATED"/>
    <property type="match status" value="1"/>
</dbReference>
<feature type="transmembrane region" description="Helical" evidence="8">
    <location>
        <begin position="7"/>
        <end position="26"/>
    </location>
</feature>
<name>A0A4R1HF89_9GAMM</name>
<feature type="transmembrane region" description="Helical" evidence="8">
    <location>
        <begin position="263"/>
        <end position="284"/>
    </location>
</feature>
<feature type="transmembrane region" description="Helical" evidence="8">
    <location>
        <begin position="66"/>
        <end position="99"/>
    </location>
</feature>
<feature type="transmembrane region" description="Helical" evidence="8">
    <location>
        <begin position="321"/>
        <end position="338"/>
    </location>
</feature>
<evidence type="ECO:0000256" key="1">
    <source>
        <dbReference type="ARBA" id="ARBA00004651"/>
    </source>
</evidence>
<dbReference type="GO" id="GO:0010041">
    <property type="term" value="P:response to iron(III) ion"/>
    <property type="evidence" value="ECO:0007669"/>
    <property type="project" value="TreeGrafter"/>
</dbReference>
<feature type="transmembrane region" description="Helical" evidence="8">
    <location>
        <begin position="135"/>
        <end position="154"/>
    </location>
</feature>
<dbReference type="InterPro" id="IPR038731">
    <property type="entry name" value="RgtA/B/C-like"/>
</dbReference>
<dbReference type="Proteomes" id="UP000295707">
    <property type="component" value="Unassembled WGS sequence"/>
</dbReference>
<keyword evidence="6 8" id="KW-1133">Transmembrane helix</keyword>
<evidence type="ECO:0000256" key="2">
    <source>
        <dbReference type="ARBA" id="ARBA00022475"/>
    </source>
</evidence>
<keyword evidence="7 8" id="KW-0472">Membrane</keyword>
<dbReference type="GO" id="GO:0016763">
    <property type="term" value="F:pentosyltransferase activity"/>
    <property type="evidence" value="ECO:0007669"/>
    <property type="project" value="TreeGrafter"/>
</dbReference>
<feature type="transmembrane region" description="Helical" evidence="8">
    <location>
        <begin position="409"/>
        <end position="429"/>
    </location>
</feature>
<evidence type="ECO:0000256" key="5">
    <source>
        <dbReference type="ARBA" id="ARBA00022692"/>
    </source>
</evidence>
<evidence type="ECO:0000256" key="6">
    <source>
        <dbReference type="ARBA" id="ARBA00022989"/>
    </source>
</evidence>
<dbReference type="EMBL" id="SMFX01000001">
    <property type="protein sequence ID" value="TCK19333.1"/>
    <property type="molecule type" value="Genomic_DNA"/>
</dbReference>
<evidence type="ECO:0000256" key="3">
    <source>
        <dbReference type="ARBA" id="ARBA00022676"/>
    </source>
</evidence>
<feature type="transmembrane region" description="Helical" evidence="8">
    <location>
        <begin position="377"/>
        <end position="397"/>
    </location>
</feature>
<dbReference type="InterPro" id="IPR050297">
    <property type="entry name" value="LipidA_mod_glycosyltrf_83"/>
</dbReference>
<feature type="transmembrane region" description="Helical" evidence="8">
    <location>
        <begin position="296"/>
        <end position="315"/>
    </location>
</feature>
<keyword evidence="5 8" id="KW-0812">Transmembrane</keyword>
<evidence type="ECO:0000313" key="11">
    <source>
        <dbReference type="Proteomes" id="UP000295707"/>
    </source>
</evidence>
<keyword evidence="3" id="KW-0328">Glycosyltransferase</keyword>
<evidence type="ECO:0000256" key="8">
    <source>
        <dbReference type="SAM" id="Phobius"/>
    </source>
</evidence>
<gene>
    <name evidence="10" type="ORF">DFR30_2643</name>
</gene>
<dbReference type="RefSeq" id="WP_132973905.1">
    <property type="nucleotide sequence ID" value="NZ_SMFX01000001.1"/>
</dbReference>
<evidence type="ECO:0000259" key="9">
    <source>
        <dbReference type="Pfam" id="PF13231"/>
    </source>
</evidence>
<sequence length="540" mass="60744">MKGREVVHWLELLLAAAALSAIQLWLRPLLPVDETRYLSVAWEMWLRDDFLVPYLNGEPYSHKPPLLFWLIHALWSLTGVSALSARLLMAGLGLLALGLSTLLARRLWPQRADSVAGLVPWLLLGSLFWQNFYTLVQFDMLLVIAALVAWLGLLDVPQRPLRGWFLVAVALGFGVLAKGPVIFLPVLPVALLAPWWLADRPQHWWRWYSGLAGAVLLAAVIALAWAIPAGLAGGEDYREAIFWGQSAGRVVDSFAHRSPWWTYLWLLPVMWLPWLLWPVLWKAVRLLGKPEKWDSGVRFCLAVLVPALLLFSLVSGKQGKYLLPLFPLVAALLARALIEWQQVRPEQRFSLLFVAVLLAGAGLLLLVLPWWPQGPAWLAYIQLMWGPALLLWSFVLMRLSLPLPAAVRVAALTTMFMTAVVYAGVLSLATTPFDLRPASHRIAQLQEQGRPVAWLGKYHGQFNFIGRLRQRIEPLRDRVALQHWQKAHPDGYLLVNHKVLPAHLPVDVEVWPYRGGSLVLWPVSRLPSAPDWLDAMAASA</sequence>
<organism evidence="10 11">
    <name type="scientific">Thiogranum longum</name>
    <dbReference type="NCBI Taxonomy" id="1537524"/>
    <lineage>
        <taxon>Bacteria</taxon>
        <taxon>Pseudomonadati</taxon>
        <taxon>Pseudomonadota</taxon>
        <taxon>Gammaproteobacteria</taxon>
        <taxon>Chromatiales</taxon>
        <taxon>Ectothiorhodospiraceae</taxon>
        <taxon>Thiogranum</taxon>
    </lineage>
</organism>
<dbReference type="GO" id="GO:0005886">
    <property type="term" value="C:plasma membrane"/>
    <property type="evidence" value="ECO:0007669"/>
    <property type="project" value="UniProtKB-SubCell"/>
</dbReference>
<feature type="domain" description="Glycosyltransferase RgtA/B/C/D-like" evidence="9">
    <location>
        <begin position="62"/>
        <end position="225"/>
    </location>
</feature>
<protein>
    <submittedName>
        <fullName evidence="10">4-amino-4-deoxy-L-arabinose transferase-like glycosyltransferase</fullName>
    </submittedName>
</protein>
<proteinExistence type="predicted"/>
<keyword evidence="4 10" id="KW-0808">Transferase</keyword>
<feature type="transmembrane region" description="Helical" evidence="8">
    <location>
        <begin position="350"/>
        <end position="371"/>
    </location>
</feature>
<evidence type="ECO:0000313" key="10">
    <source>
        <dbReference type="EMBL" id="TCK19333.1"/>
    </source>
</evidence>
<accession>A0A4R1HF89</accession>
<dbReference type="PANTHER" id="PTHR33908:SF3">
    <property type="entry name" value="UNDECAPRENYL PHOSPHATE-ALPHA-4-AMINO-4-DEOXY-L-ARABINOSE ARABINOSYL TRANSFERASE"/>
    <property type="match status" value="1"/>
</dbReference>
<comment type="caution">
    <text evidence="10">The sequence shown here is derived from an EMBL/GenBank/DDBJ whole genome shotgun (WGS) entry which is preliminary data.</text>
</comment>
<evidence type="ECO:0000256" key="4">
    <source>
        <dbReference type="ARBA" id="ARBA00022679"/>
    </source>
</evidence>
<dbReference type="AlphaFoldDB" id="A0A4R1HF89"/>
<evidence type="ECO:0000256" key="7">
    <source>
        <dbReference type="ARBA" id="ARBA00023136"/>
    </source>
</evidence>
<keyword evidence="2" id="KW-1003">Cell membrane</keyword>
<reference evidence="10 11" key="1">
    <citation type="submission" date="2019-03" db="EMBL/GenBank/DDBJ databases">
        <title>Genomic Encyclopedia of Type Strains, Phase IV (KMG-IV): sequencing the most valuable type-strain genomes for metagenomic binning, comparative biology and taxonomic classification.</title>
        <authorList>
            <person name="Goeker M."/>
        </authorList>
    </citation>
    <scope>NUCLEOTIDE SEQUENCE [LARGE SCALE GENOMIC DNA]</scope>
    <source>
        <strain evidence="10 11">DSM 19610</strain>
    </source>
</reference>
<comment type="subcellular location">
    <subcellularLocation>
        <location evidence="1">Cell membrane</location>
        <topology evidence="1">Multi-pass membrane protein</topology>
    </subcellularLocation>
</comment>
<feature type="transmembrane region" description="Helical" evidence="8">
    <location>
        <begin position="205"/>
        <end position="227"/>
    </location>
</feature>
<dbReference type="Pfam" id="PF13231">
    <property type="entry name" value="PMT_2"/>
    <property type="match status" value="1"/>
</dbReference>
<dbReference type="GO" id="GO:0009103">
    <property type="term" value="P:lipopolysaccharide biosynthetic process"/>
    <property type="evidence" value="ECO:0007669"/>
    <property type="project" value="TreeGrafter"/>
</dbReference>
<feature type="transmembrane region" description="Helical" evidence="8">
    <location>
        <begin position="161"/>
        <end position="176"/>
    </location>
</feature>
<dbReference type="OrthoDB" id="9775035at2"/>
<keyword evidence="11" id="KW-1185">Reference proteome</keyword>